<dbReference type="PANTHER" id="PTHR23022">
    <property type="entry name" value="TRANSPOSABLE ELEMENT-RELATED"/>
    <property type="match status" value="1"/>
</dbReference>
<dbReference type="GO" id="GO:0003676">
    <property type="term" value="F:nucleic acid binding"/>
    <property type="evidence" value="ECO:0007669"/>
    <property type="project" value="InterPro"/>
</dbReference>
<organism evidence="3 4">
    <name type="scientific">Euphydryas editha</name>
    <name type="common">Edith's checkerspot</name>
    <dbReference type="NCBI Taxonomy" id="104508"/>
    <lineage>
        <taxon>Eukaryota</taxon>
        <taxon>Metazoa</taxon>
        <taxon>Ecdysozoa</taxon>
        <taxon>Arthropoda</taxon>
        <taxon>Hexapoda</taxon>
        <taxon>Insecta</taxon>
        <taxon>Pterygota</taxon>
        <taxon>Neoptera</taxon>
        <taxon>Endopterygota</taxon>
        <taxon>Lepidoptera</taxon>
        <taxon>Glossata</taxon>
        <taxon>Ditrysia</taxon>
        <taxon>Papilionoidea</taxon>
        <taxon>Nymphalidae</taxon>
        <taxon>Nymphalinae</taxon>
        <taxon>Euphydryas</taxon>
    </lineage>
</organism>
<reference evidence="3" key="1">
    <citation type="submission" date="2022-03" db="EMBL/GenBank/DDBJ databases">
        <authorList>
            <person name="Tunstrom K."/>
        </authorList>
    </citation>
    <scope>NUCLEOTIDE SEQUENCE</scope>
</reference>
<dbReference type="Gene3D" id="1.10.10.60">
    <property type="entry name" value="Homeodomain-like"/>
    <property type="match status" value="1"/>
</dbReference>
<dbReference type="InterPro" id="IPR052338">
    <property type="entry name" value="Transposase_5"/>
</dbReference>
<dbReference type="PANTHER" id="PTHR23022:SF129">
    <property type="entry name" value="TRANSPOSABLE ELEMENT TC3 TRANSPOSASE"/>
    <property type="match status" value="1"/>
</dbReference>
<evidence type="ECO:0000313" key="3">
    <source>
        <dbReference type="EMBL" id="CAH2088439.1"/>
    </source>
</evidence>
<dbReference type="Pfam" id="PF13358">
    <property type="entry name" value="DDE_3"/>
    <property type="match status" value="1"/>
</dbReference>
<sequence length="334" mass="39052">MPRGRELSSIEKQRIIDLRSCGKTQRQIADIICRSQRVVKNFLKLGVENYGKKKRSGRPPKFPPTVKRAVLRELSNTGASSSTLVRRFNLNCDASLLRKWAQASRLFKYQKYLSKPVLKVQHVTERLKFAEKYIKKGKKFWQHVIFSDKKKFNFDGPDGFKYYWHDLRFDRKIMSRRAHGGASVMVWAGITGHLKTELAYCSGRMNAANYRELLHEHLLPFITLTEDKNIIFQQDNAPIHVASTTKKWFEDFGIRILEWPACSPDLNPMENVWGILARKIYDQEKPQINNISQLKQRLQSCWSEISPKLLNELIDSLPDRLIEVIKNKGKWTKY</sequence>
<gene>
    <name evidence="3" type="ORF">EEDITHA_LOCUS4600</name>
</gene>
<evidence type="ECO:0000256" key="1">
    <source>
        <dbReference type="ARBA" id="ARBA00004123"/>
    </source>
</evidence>
<comment type="subcellular location">
    <subcellularLocation>
        <location evidence="1">Nucleus</location>
    </subcellularLocation>
</comment>
<name>A0AAU9TP06_EUPED</name>
<keyword evidence="4" id="KW-1185">Reference proteome</keyword>
<feature type="domain" description="Tc1-like transposase DDE" evidence="2">
    <location>
        <begin position="144"/>
        <end position="284"/>
    </location>
</feature>
<dbReference type="InterPro" id="IPR036397">
    <property type="entry name" value="RNaseH_sf"/>
</dbReference>
<dbReference type="Proteomes" id="UP001153954">
    <property type="component" value="Unassembled WGS sequence"/>
</dbReference>
<evidence type="ECO:0000313" key="4">
    <source>
        <dbReference type="Proteomes" id="UP001153954"/>
    </source>
</evidence>
<accession>A0AAU9TP06</accession>
<protein>
    <recommendedName>
        <fullName evidence="2">Tc1-like transposase DDE domain-containing protein</fullName>
    </recommendedName>
</protein>
<evidence type="ECO:0000259" key="2">
    <source>
        <dbReference type="Pfam" id="PF13358"/>
    </source>
</evidence>
<dbReference type="GO" id="GO:0005634">
    <property type="term" value="C:nucleus"/>
    <property type="evidence" value="ECO:0007669"/>
    <property type="project" value="UniProtKB-SubCell"/>
</dbReference>
<dbReference type="AlphaFoldDB" id="A0AAU9TP06"/>
<dbReference type="SUPFAM" id="SSF46689">
    <property type="entry name" value="Homeodomain-like"/>
    <property type="match status" value="1"/>
</dbReference>
<dbReference type="EMBL" id="CAKOGL010000007">
    <property type="protein sequence ID" value="CAH2088439.1"/>
    <property type="molecule type" value="Genomic_DNA"/>
</dbReference>
<comment type="caution">
    <text evidence="3">The sequence shown here is derived from an EMBL/GenBank/DDBJ whole genome shotgun (WGS) entry which is preliminary data.</text>
</comment>
<dbReference type="Gene3D" id="3.30.420.10">
    <property type="entry name" value="Ribonuclease H-like superfamily/Ribonuclease H"/>
    <property type="match status" value="1"/>
</dbReference>
<proteinExistence type="predicted"/>
<dbReference type="InterPro" id="IPR009057">
    <property type="entry name" value="Homeodomain-like_sf"/>
</dbReference>
<dbReference type="InterPro" id="IPR038717">
    <property type="entry name" value="Tc1-like_DDE_dom"/>
</dbReference>